<dbReference type="InterPro" id="IPR026960">
    <property type="entry name" value="RVT-Znf"/>
</dbReference>
<dbReference type="EMBL" id="PKMF04000062">
    <property type="protein sequence ID" value="KAK7853719.1"/>
    <property type="molecule type" value="Genomic_DNA"/>
</dbReference>
<comment type="caution">
    <text evidence="2">The sequence shown here is derived from an EMBL/GenBank/DDBJ whole genome shotgun (WGS) entry which is preliminary data.</text>
</comment>
<evidence type="ECO:0000313" key="3">
    <source>
        <dbReference type="Proteomes" id="UP000237347"/>
    </source>
</evidence>
<accession>A0AAW0LQJ2</accession>
<sequence>MNPSQVKVPMGQFVKMNILMWNCRATLNMDFKRRVFEMAVNHHPSIMVDRGEDVIMWKFSKDGEFTTKFAYALLNGSQQNTLPFQGQWIWKINTLPKIVNFLWLCMHNSLPMRSVLAMRSIIPDSCYPLCNNFPETISHLLRDCMVAKDFWYNLKVPPEMI</sequence>
<gene>
    <name evidence="2" type="ORF">CFP56_034818</name>
</gene>
<reference evidence="2 3" key="1">
    <citation type="journal article" date="2018" name="Sci. Data">
        <title>The draft genome sequence of cork oak.</title>
        <authorList>
            <person name="Ramos A.M."/>
            <person name="Usie A."/>
            <person name="Barbosa P."/>
            <person name="Barros P.M."/>
            <person name="Capote T."/>
            <person name="Chaves I."/>
            <person name="Simoes F."/>
            <person name="Abreu I."/>
            <person name="Carrasquinho I."/>
            <person name="Faro C."/>
            <person name="Guimaraes J.B."/>
            <person name="Mendonca D."/>
            <person name="Nobrega F."/>
            <person name="Rodrigues L."/>
            <person name="Saibo N.J.M."/>
            <person name="Varela M.C."/>
            <person name="Egas C."/>
            <person name="Matos J."/>
            <person name="Miguel C.M."/>
            <person name="Oliveira M.M."/>
            <person name="Ricardo C.P."/>
            <person name="Goncalves S."/>
        </authorList>
    </citation>
    <scope>NUCLEOTIDE SEQUENCE [LARGE SCALE GENOMIC DNA]</scope>
    <source>
        <strain evidence="3">cv. HL8</strain>
    </source>
</reference>
<protein>
    <submittedName>
        <fullName evidence="2">Ribonuclease h protein</fullName>
    </submittedName>
</protein>
<feature type="domain" description="Reverse transcriptase zinc-binding" evidence="1">
    <location>
        <begin position="65"/>
        <end position="151"/>
    </location>
</feature>
<dbReference type="AlphaFoldDB" id="A0AAW0LQJ2"/>
<evidence type="ECO:0000313" key="2">
    <source>
        <dbReference type="EMBL" id="KAK7853719.1"/>
    </source>
</evidence>
<organism evidence="2 3">
    <name type="scientific">Quercus suber</name>
    <name type="common">Cork oak</name>
    <dbReference type="NCBI Taxonomy" id="58331"/>
    <lineage>
        <taxon>Eukaryota</taxon>
        <taxon>Viridiplantae</taxon>
        <taxon>Streptophyta</taxon>
        <taxon>Embryophyta</taxon>
        <taxon>Tracheophyta</taxon>
        <taxon>Spermatophyta</taxon>
        <taxon>Magnoliopsida</taxon>
        <taxon>eudicotyledons</taxon>
        <taxon>Gunneridae</taxon>
        <taxon>Pentapetalae</taxon>
        <taxon>rosids</taxon>
        <taxon>fabids</taxon>
        <taxon>Fagales</taxon>
        <taxon>Fagaceae</taxon>
        <taxon>Quercus</taxon>
    </lineage>
</organism>
<proteinExistence type="predicted"/>
<name>A0AAW0LQJ2_QUESU</name>
<dbReference type="Proteomes" id="UP000237347">
    <property type="component" value="Unassembled WGS sequence"/>
</dbReference>
<keyword evidence="3" id="KW-1185">Reference proteome</keyword>
<dbReference type="Pfam" id="PF13966">
    <property type="entry name" value="zf-RVT"/>
    <property type="match status" value="1"/>
</dbReference>
<evidence type="ECO:0000259" key="1">
    <source>
        <dbReference type="Pfam" id="PF13966"/>
    </source>
</evidence>